<proteinExistence type="predicted"/>
<sequence length="147" mass="15980">MEGCGKIIWLFFIFLLFDPFLGFVEKSGAFTALGELLKPYMETSGKLGFTVFSSLVGIFGISGAAVAQALMIDKLFRGLAEAMNVSMYMWALIVLVGHQLTSFAYPGADMIGEMGLAQSTDVKSMLKVGYAIIFTSMILVVVMTYVL</sequence>
<dbReference type="EMBL" id="VSSQ01026396">
    <property type="protein sequence ID" value="MPM75086.1"/>
    <property type="molecule type" value="Genomic_DNA"/>
</dbReference>
<accession>A0A645CDM7</accession>
<keyword evidence="1" id="KW-0812">Transmembrane</keyword>
<feature type="transmembrane region" description="Helical" evidence="1">
    <location>
        <begin position="7"/>
        <end position="24"/>
    </location>
</feature>
<dbReference type="AlphaFoldDB" id="A0A645CDM7"/>
<reference evidence="2" key="1">
    <citation type="submission" date="2019-08" db="EMBL/GenBank/DDBJ databases">
        <authorList>
            <person name="Kucharzyk K."/>
            <person name="Murdoch R.W."/>
            <person name="Higgins S."/>
            <person name="Loffler F."/>
        </authorList>
    </citation>
    <scope>NUCLEOTIDE SEQUENCE</scope>
</reference>
<protein>
    <recommendedName>
        <fullName evidence="3">Nucleoside transporter/FeoB GTPase Gate domain-containing protein</fullName>
    </recommendedName>
</protein>
<feature type="transmembrane region" description="Helical" evidence="1">
    <location>
        <begin position="44"/>
        <end position="67"/>
    </location>
</feature>
<keyword evidence="1" id="KW-0472">Membrane</keyword>
<evidence type="ECO:0000256" key="1">
    <source>
        <dbReference type="SAM" id="Phobius"/>
    </source>
</evidence>
<organism evidence="2">
    <name type="scientific">bioreactor metagenome</name>
    <dbReference type="NCBI Taxonomy" id="1076179"/>
    <lineage>
        <taxon>unclassified sequences</taxon>
        <taxon>metagenomes</taxon>
        <taxon>ecological metagenomes</taxon>
    </lineage>
</organism>
<comment type="caution">
    <text evidence="2">The sequence shown here is derived from an EMBL/GenBank/DDBJ whole genome shotgun (WGS) entry which is preliminary data.</text>
</comment>
<feature type="transmembrane region" description="Helical" evidence="1">
    <location>
        <begin position="88"/>
        <end position="108"/>
    </location>
</feature>
<gene>
    <name evidence="2" type="ORF">SDC9_122077</name>
</gene>
<evidence type="ECO:0000313" key="2">
    <source>
        <dbReference type="EMBL" id="MPM75086.1"/>
    </source>
</evidence>
<feature type="transmembrane region" description="Helical" evidence="1">
    <location>
        <begin position="128"/>
        <end position="146"/>
    </location>
</feature>
<keyword evidence="1" id="KW-1133">Transmembrane helix</keyword>
<name>A0A645CDM7_9ZZZZ</name>
<evidence type="ECO:0008006" key="3">
    <source>
        <dbReference type="Google" id="ProtNLM"/>
    </source>
</evidence>